<dbReference type="PROSITE" id="PS50004">
    <property type="entry name" value="C2"/>
    <property type="match status" value="1"/>
</dbReference>
<dbReference type="InterPro" id="IPR035892">
    <property type="entry name" value="C2_domain_sf"/>
</dbReference>
<evidence type="ECO:0000313" key="3">
    <source>
        <dbReference type="Proteomes" id="UP000663832"/>
    </source>
</evidence>
<gene>
    <name evidence="2" type="ORF">QVE165_LOCUS61389</name>
</gene>
<dbReference type="SUPFAM" id="SSF49562">
    <property type="entry name" value="C2 domain (Calcium/lipid-binding domain, CaLB)"/>
    <property type="match status" value="1"/>
</dbReference>
<keyword evidence="3" id="KW-1185">Reference proteome</keyword>
<comment type="caution">
    <text evidence="2">The sequence shown here is derived from an EMBL/GenBank/DDBJ whole genome shotgun (WGS) entry which is preliminary data.</text>
</comment>
<dbReference type="EMBL" id="CAJNOM010003952">
    <property type="protein sequence ID" value="CAF1651011.1"/>
    <property type="molecule type" value="Genomic_DNA"/>
</dbReference>
<feature type="domain" description="C2" evidence="1">
    <location>
        <begin position="293"/>
        <end position="421"/>
    </location>
</feature>
<feature type="non-terminal residue" evidence="2">
    <location>
        <position position="1"/>
    </location>
</feature>
<accession>A0A816EQ26</accession>
<protein>
    <recommendedName>
        <fullName evidence="1">C2 domain-containing protein</fullName>
    </recommendedName>
</protein>
<dbReference type="OrthoDB" id="419768at2759"/>
<organism evidence="2 3">
    <name type="scientific">Adineta steineri</name>
    <dbReference type="NCBI Taxonomy" id="433720"/>
    <lineage>
        <taxon>Eukaryota</taxon>
        <taxon>Metazoa</taxon>
        <taxon>Spiralia</taxon>
        <taxon>Gnathifera</taxon>
        <taxon>Rotifera</taxon>
        <taxon>Eurotatoria</taxon>
        <taxon>Bdelloidea</taxon>
        <taxon>Adinetida</taxon>
        <taxon>Adinetidae</taxon>
        <taxon>Adineta</taxon>
    </lineage>
</organism>
<dbReference type="Gene3D" id="2.60.40.150">
    <property type="entry name" value="C2 domain"/>
    <property type="match status" value="1"/>
</dbReference>
<sequence length="437" mass="51059">KNEIMCINDIPFVIPRQLNECRQETSPEFERAKLIIRRMDEYLVSPEDHSEAKRQRHEITSVGLRALAAAANTIQKVSFREVLSVDETLPVAARRLSEEHSSVDNLLRQSEKIDPITDFQEAHDFIEFDAALDQHRKELAKKDPCKPSDMLYLKFCLMLELQRDENESCLRILLHDIIFKFHLSDFRLRCEIHVRKPIEHELVLEKTVHESHLTTNYSAQLKLWAADWIVQQDVELYIVMKIESLSINKYIGSKFWDMAHLHVKNVPHGSSRIFLREITPVCRPYKILSRGINVGQVEIEATYWLTKHELSINIIKISHSQAERFLRAPETYVEIVFQGPFDIFDIQRTKVAERSLNPIFNEEFLFQIPEKTAVSDVTVDLIFVEKSNLYHNPAILGVLTLSKHTDWFPVRKFWADVEENPNVKLKDSFLFEGNVDE</sequence>
<evidence type="ECO:0000313" key="2">
    <source>
        <dbReference type="EMBL" id="CAF1651011.1"/>
    </source>
</evidence>
<reference evidence="2" key="1">
    <citation type="submission" date="2021-02" db="EMBL/GenBank/DDBJ databases">
        <authorList>
            <person name="Nowell W R."/>
        </authorList>
    </citation>
    <scope>NUCLEOTIDE SEQUENCE</scope>
</reference>
<dbReference type="Proteomes" id="UP000663832">
    <property type="component" value="Unassembled WGS sequence"/>
</dbReference>
<proteinExistence type="predicted"/>
<evidence type="ECO:0000259" key="1">
    <source>
        <dbReference type="PROSITE" id="PS50004"/>
    </source>
</evidence>
<dbReference type="Pfam" id="PF00168">
    <property type="entry name" value="C2"/>
    <property type="match status" value="1"/>
</dbReference>
<name>A0A816EQ26_9BILA</name>
<dbReference type="SMART" id="SM00239">
    <property type="entry name" value="C2"/>
    <property type="match status" value="1"/>
</dbReference>
<dbReference type="InterPro" id="IPR000008">
    <property type="entry name" value="C2_dom"/>
</dbReference>
<dbReference type="AlphaFoldDB" id="A0A816EQ26"/>